<feature type="transmembrane region" description="Helical" evidence="8">
    <location>
        <begin position="352"/>
        <end position="371"/>
    </location>
</feature>
<keyword evidence="7 8" id="KW-0472">Membrane</keyword>
<comment type="caution">
    <text evidence="10">The sequence shown here is derived from an EMBL/GenBank/DDBJ whole genome shotgun (WGS) entry which is preliminary data.</text>
</comment>
<evidence type="ECO:0000313" key="11">
    <source>
        <dbReference type="Proteomes" id="UP000231343"/>
    </source>
</evidence>
<keyword evidence="2" id="KW-1003">Cell membrane</keyword>
<sequence length="571" mass="65423">MRKELIMKQKGISTSTDPGPFSFKMAFGLAFFASLLVTLVVFFNIVLRLDIFHWDESHHAVYGLWVSQALRAFDWSGFWYWTNHQAYWPFFHSWLLAIFFLFFGVSATSARGLSVLIFFVTAVLTYLAGSKILDKKDWRPGLLATALVLTSPLMISFAAQNMLEGLGGVELIAAVYAYLIAKEKKQWYWFLLLGGLLGLTVITKYNYAVLIIASFVVVDLLDIFELPRVAGQAKAIAKPKSKHQLVKTVPTFLGFEKAPLLDWLRQTGVTALPILLITLLWFFGADAERKWQMLLWTKSEVAGGQATLSGFWQNLLFYPQAIVNDFVLSYWLGLLVLLANLWLLLGLKCRRILKLQAIVWTTLLLSIFVIGNKMNRNIYFLAPAIFMIFSASFFYYFDLARAKLKNYRLLFLLLLLGLLVLAGLAWPRAVKMYSGDIQDIKHGLHVNRETKERVADSLRFFRDNIPQTGSISAGSLYYVSPYVLYIYFRNWQAPVLTAFQMSDPNFAKSDFFIALEYQDTQRFEAPMLEWLAVLRKNEAAQQLQLWRQKSWPDLGLTAKIYIKPNLNLLGR</sequence>
<dbReference type="GO" id="GO:0009103">
    <property type="term" value="P:lipopolysaccharide biosynthetic process"/>
    <property type="evidence" value="ECO:0007669"/>
    <property type="project" value="UniProtKB-ARBA"/>
</dbReference>
<feature type="transmembrane region" description="Helical" evidence="8">
    <location>
        <begin position="188"/>
        <end position="218"/>
    </location>
</feature>
<protein>
    <recommendedName>
        <fullName evidence="9">Glycosyltransferase RgtA/B/C/D-like domain-containing protein</fullName>
    </recommendedName>
</protein>
<evidence type="ECO:0000256" key="5">
    <source>
        <dbReference type="ARBA" id="ARBA00022692"/>
    </source>
</evidence>
<feature type="transmembrane region" description="Helical" evidence="8">
    <location>
        <begin position="21"/>
        <end position="47"/>
    </location>
</feature>
<feature type="transmembrane region" description="Helical" evidence="8">
    <location>
        <begin position="327"/>
        <end position="345"/>
    </location>
</feature>
<keyword evidence="3" id="KW-0328">Glycosyltransferase</keyword>
<dbReference type="AlphaFoldDB" id="A0A2H0XTE9"/>
<dbReference type="EMBL" id="PEYM01000148">
    <property type="protein sequence ID" value="PIS28121.1"/>
    <property type="molecule type" value="Genomic_DNA"/>
</dbReference>
<dbReference type="PANTHER" id="PTHR33908:SF11">
    <property type="entry name" value="MEMBRANE PROTEIN"/>
    <property type="match status" value="1"/>
</dbReference>
<gene>
    <name evidence="10" type="ORF">COT42_09060</name>
</gene>
<feature type="transmembrane region" description="Helical" evidence="8">
    <location>
        <begin position="165"/>
        <end position="181"/>
    </location>
</feature>
<evidence type="ECO:0000256" key="8">
    <source>
        <dbReference type="SAM" id="Phobius"/>
    </source>
</evidence>
<keyword evidence="6 8" id="KW-1133">Transmembrane helix</keyword>
<feature type="transmembrane region" description="Helical" evidence="8">
    <location>
        <begin position="263"/>
        <end position="283"/>
    </location>
</feature>
<evidence type="ECO:0000256" key="6">
    <source>
        <dbReference type="ARBA" id="ARBA00022989"/>
    </source>
</evidence>
<evidence type="ECO:0000256" key="7">
    <source>
        <dbReference type="ARBA" id="ARBA00023136"/>
    </source>
</evidence>
<name>A0A2H0XTE9_UNCSA</name>
<keyword evidence="5 8" id="KW-0812">Transmembrane</keyword>
<evidence type="ECO:0000256" key="1">
    <source>
        <dbReference type="ARBA" id="ARBA00004651"/>
    </source>
</evidence>
<dbReference type="Proteomes" id="UP000231343">
    <property type="component" value="Unassembled WGS sequence"/>
</dbReference>
<feature type="transmembrane region" description="Helical" evidence="8">
    <location>
        <begin position="112"/>
        <end position="129"/>
    </location>
</feature>
<feature type="domain" description="Glycosyltransferase RgtA/B/C/D-like" evidence="9">
    <location>
        <begin position="89"/>
        <end position="216"/>
    </location>
</feature>
<evidence type="ECO:0000256" key="2">
    <source>
        <dbReference type="ARBA" id="ARBA00022475"/>
    </source>
</evidence>
<proteinExistence type="predicted"/>
<feature type="transmembrane region" description="Helical" evidence="8">
    <location>
        <begin position="87"/>
        <end position="106"/>
    </location>
</feature>
<dbReference type="Pfam" id="PF13231">
    <property type="entry name" value="PMT_2"/>
    <property type="match status" value="1"/>
</dbReference>
<feature type="transmembrane region" description="Helical" evidence="8">
    <location>
        <begin position="377"/>
        <end position="397"/>
    </location>
</feature>
<dbReference type="InterPro" id="IPR038731">
    <property type="entry name" value="RgtA/B/C-like"/>
</dbReference>
<dbReference type="GO" id="GO:0016763">
    <property type="term" value="F:pentosyltransferase activity"/>
    <property type="evidence" value="ECO:0007669"/>
    <property type="project" value="TreeGrafter"/>
</dbReference>
<evidence type="ECO:0000259" key="9">
    <source>
        <dbReference type="Pfam" id="PF13231"/>
    </source>
</evidence>
<dbReference type="InterPro" id="IPR050297">
    <property type="entry name" value="LipidA_mod_glycosyltrf_83"/>
</dbReference>
<reference evidence="10 11" key="1">
    <citation type="submission" date="2017-09" db="EMBL/GenBank/DDBJ databases">
        <title>Depth-based differentiation of microbial function through sediment-hosted aquifers and enrichment of novel symbionts in the deep terrestrial subsurface.</title>
        <authorList>
            <person name="Probst A.J."/>
            <person name="Ladd B."/>
            <person name="Jarett J.K."/>
            <person name="Geller-Mcgrath D.E."/>
            <person name="Sieber C.M."/>
            <person name="Emerson J.B."/>
            <person name="Anantharaman K."/>
            <person name="Thomas B.C."/>
            <person name="Malmstrom R."/>
            <person name="Stieglmeier M."/>
            <person name="Klingl A."/>
            <person name="Woyke T."/>
            <person name="Ryan C.M."/>
            <person name="Banfield J.F."/>
        </authorList>
    </citation>
    <scope>NUCLEOTIDE SEQUENCE [LARGE SCALE GENOMIC DNA]</scope>
    <source>
        <strain evidence="10">CG08_land_8_20_14_0_20_45_16</strain>
    </source>
</reference>
<evidence type="ECO:0000313" key="10">
    <source>
        <dbReference type="EMBL" id="PIS28121.1"/>
    </source>
</evidence>
<keyword evidence="4" id="KW-0808">Transferase</keyword>
<feature type="transmembrane region" description="Helical" evidence="8">
    <location>
        <begin position="409"/>
        <end position="426"/>
    </location>
</feature>
<comment type="subcellular location">
    <subcellularLocation>
        <location evidence="1">Cell membrane</location>
        <topology evidence="1">Multi-pass membrane protein</topology>
    </subcellularLocation>
</comment>
<organism evidence="10 11">
    <name type="scientific">Candidatus Saganbacteria bacterium CG08_land_8_20_14_0_20_45_16</name>
    <dbReference type="NCBI Taxonomy" id="2014293"/>
    <lineage>
        <taxon>Bacteria</taxon>
        <taxon>Bacillati</taxon>
        <taxon>Saganbacteria</taxon>
    </lineage>
</organism>
<accession>A0A2H0XTE9</accession>
<dbReference type="PANTHER" id="PTHR33908">
    <property type="entry name" value="MANNOSYLTRANSFERASE YKCB-RELATED"/>
    <property type="match status" value="1"/>
</dbReference>
<evidence type="ECO:0000256" key="4">
    <source>
        <dbReference type="ARBA" id="ARBA00022679"/>
    </source>
</evidence>
<dbReference type="GO" id="GO:0005886">
    <property type="term" value="C:plasma membrane"/>
    <property type="evidence" value="ECO:0007669"/>
    <property type="project" value="UniProtKB-SubCell"/>
</dbReference>
<evidence type="ECO:0000256" key="3">
    <source>
        <dbReference type="ARBA" id="ARBA00022676"/>
    </source>
</evidence>